<dbReference type="GO" id="GO:0002758">
    <property type="term" value="P:innate immune response-activating signaling pathway"/>
    <property type="evidence" value="ECO:0007669"/>
    <property type="project" value="UniProtKB-ARBA"/>
</dbReference>
<feature type="domain" description="Disease resistance N-terminal" evidence="7">
    <location>
        <begin position="5"/>
        <end position="90"/>
    </location>
</feature>
<dbReference type="InterPro" id="IPR002182">
    <property type="entry name" value="NB-ARC"/>
</dbReference>
<dbReference type="InterPro" id="IPR055414">
    <property type="entry name" value="LRR_R13L4/SHOC2-like"/>
</dbReference>
<dbReference type="Gene3D" id="1.10.10.10">
    <property type="entry name" value="Winged helix-like DNA-binding domain superfamily/Winged helix DNA-binding domain"/>
    <property type="match status" value="1"/>
</dbReference>
<gene>
    <name evidence="10" type="ORF">LUZ63_007261</name>
</gene>
<dbReference type="PANTHER" id="PTHR23155">
    <property type="entry name" value="DISEASE RESISTANCE PROTEIN RP"/>
    <property type="match status" value="1"/>
</dbReference>
<evidence type="ECO:0000313" key="10">
    <source>
        <dbReference type="EMBL" id="KAJ1698749.1"/>
    </source>
</evidence>
<dbReference type="Gene3D" id="3.40.50.300">
    <property type="entry name" value="P-loop containing nucleotide triphosphate hydrolases"/>
    <property type="match status" value="1"/>
</dbReference>
<dbReference type="Pfam" id="PF23559">
    <property type="entry name" value="WHD_DRP"/>
    <property type="match status" value="1"/>
</dbReference>
<dbReference type="InterPro" id="IPR038005">
    <property type="entry name" value="RX-like_CC"/>
</dbReference>
<dbReference type="PRINTS" id="PR00364">
    <property type="entry name" value="DISEASERSIST"/>
</dbReference>
<dbReference type="SUPFAM" id="SSF52540">
    <property type="entry name" value="P-loop containing nucleoside triphosphate hydrolases"/>
    <property type="match status" value="2"/>
</dbReference>
<dbReference type="InterPro" id="IPR036388">
    <property type="entry name" value="WH-like_DNA-bd_sf"/>
</dbReference>
<evidence type="ECO:0000259" key="9">
    <source>
        <dbReference type="Pfam" id="PF23598"/>
    </source>
</evidence>
<dbReference type="InterPro" id="IPR032675">
    <property type="entry name" value="LRR_dom_sf"/>
</dbReference>
<evidence type="ECO:0000256" key="3">
    <source>
        <dbReference type="ARBA" id="ARBA00022737"/>
    </source>
</evidence>
<dbReference type="FunFam" id="3.40.50.300:FF:001091">
    <property type="entry name" value="Probable disease resistance protein At1g61300"/>
    <property type="match status" value="1"/>
</dbReference>
<evidence type="ECO:0000259" key="7">
    <source>
        <dbReference type="Pfam" id="PF18052"/>
    </source>
</evidence>
<dbReference type="Gene3D" id="1.10.8.430">
    <property type="entry name" value="Helical domain of apoptotic protease-activating factors"/>
    <property type="match status" value="1"/>
</dbReference>
<feature type="domain" description="Disease resistance protein winged helix" evidence="8">
    <location>
        <begin position="485"/>
        <end position="555"/>
    </location>
</feature>
<keyword evidence="5" id="KW-0611">Plant defense</keyword>
<dbReference type="SUPFAM" id="SSF52058">
    <property type="entry name" value="L domain-like"/>
    <property type="match status" value="1"/>
</dbReference>
<evidence type="ECO:0000259" key="6">
    <source>
        <dbReference type="Pfam" id="PF00931"/>
    </source>
</evidence>
<name>A0A9Q0CSK1_9POAL</name>
<dbReference type="GO" id="GO:0042742">
    <property type="term" value="P:defense response to bacterium"/>
    <property type="evidence" value="ECO:0007669"/>
    <property type="project" value="UniProtKB-ARBA"/>
</dbReference>
<dbReference type="GO" id="GO:0009626">
    <property type="term" value="P:plant-type hypersensitive response"/>
    <property type="evidence" value="ECO:0007669"/>
    <property type="project" value="UniProtKB-ARBA"/>
</dbReference>
<dbReference type="InterPro" id="IPR042197">
    <property type="entry name" value="Apaf_helical"/>
</dbReference>
<dbReference type="PANTHER" id="PTHR23155:SF1185">
    <property type="entry name" value="DISEASE RESISTANCE RPP8-LIKE PROTEIN 3-RELATED"/>
    <property type="match status" value="1"/>
</dbReference>
<evidence type="ECO:0000256" key="4">
    <source>
        <dbReference type="ARBA" id="ARBA00022741"/>
    </source>
</evidence>
<dbReference type="InterPro" id="IPR058922">
    <property type="entry name" value="WHD_DRP"/>
</dbReference>
<keyword evidence="11" id="KW-1185">Reference proteome</keyword>
<dbReference type="Gene3D" id="3.80.10.10">
    <property type="entry name" value="Ribonuclease Inhibitor"/>
    <property type="match status" value="2"/>
</dbReference>
<comment type="similarity">
    <text evidence="1">Belongs to the disease resistance NB-LRR family.</text>
</comment>
<dbReference type="Proteomes" id="UP001151287">
    <property type="component" value="Unassembled WGS sequence"/>
</dbReference>
<dbReference type="GO" id="GO:0043531">
    <property type="term" value="F:ADP binding"/>
    <property type="evidence" value="ECO:0007669"/>
    <property type="project" value="InterPro"/>
</dbReference>
<dbReference type="InterPro" id="IPR041118">
    <property type="entry name" value="Rx_N"/>
</dbReference>
<comment type="caution">
    <text evidence="10">The sequence shown here is derived from an EMBL/GenBank/DDBJ whole genome shotgun (WGS) entry which is preliminary data.</text>
</comment>
<feature type="domain" description="NB-ARC" evidence="6">
    <location>
        <begin position="160"/>
        <end position="330"/>
    </location>
</feature>
<keyword evidence="3" id="KW-0677">Repeat</keyword>
<dbReference type="EMBL" id="JAMQYH010000002">
    <property type="protein sequence ID" value="KAJ1698749.1"/>
    <property type="molecule type" value="Genomic_DNA"/>
</dbReference>
<protein>
    <submittedName>
        <fullName evidence="10">Uncharacterized protein</fullName>
    </submittedName>
</protein>
<dbReference type="AlphaFoldDB" id="A0A9Q0CSK1"/>
<dbReference type="FunFam" id="1.10.10.10:FF:000322">
    <property type="entry name" value="Probable disease resistance protein At1g63360"/>
    <property type="match status" value="1"/>
</dbReference>
<accession>A0A9Q0CSK1</accession>
<dbReference type="Pfam" id="PF23598">
    <property type="entry name" value="LRR_14"/>
    <property type="match status" value="1"/>
</dbReference>
<dbReference type="Pfam" id="PF18052">
    <property type="entry name" value="Rx_N"/>
    <property type="match status" value="1"/>
</dbReference>
<dbReference type="InterPro" id="IPR044974">
    <property type="entry name" value="Disease_R_plants"/>
</dbReference>
<organism evidence="10 11">
    <name type="scientific">Rhynchospora breviuscula</name>
    <dbReference type="NCBI Taxonomy" id="2022672"/>
    <lineage>
        <taxon>Eukaryota</taxon>
        <taxon>Viridiplantae</taxon>
        <taxon>Streptophyta</taxon>
        <taxon>Embryophyta</taxon>
        <taxon>Tracheophyta</taxon>
        <taxon>Spermatophyta</taxon>
        <taxon>Magnoliopsida</taxon>
        <taxon>Liliopsida</taxon>
        <taxon>Poales</taxon>
        <taxon>Cyperaceae</taxon>
        <taxon>Cyperoideae</taxon>
        <taxon>Rhynchosporeae</taxon>
        <taxon>Rhynchospora</taxon>
    </lineage>
</organism>
<reference evidence="10" key="1">
    <citation type="journal article" date="2022" name="Cell">
        <title>Repeat-based holocentromeres influence genome architecture and karyotype evolution.</title>
        <authorList>
            <person name="Hofstatter P.G."/>
            <person name="Thangavel G."/>
            <person name="Lux T."/>
            <person name="Neumann P."/>
            <person name="Vondrak T."/>
            <person name="Novak P."/>
            <person name="Zhang M."/>
            <person name="Costa L."/>
            <person name="Castellani M."/>
            <person name="Scott A."/>
            <person name="Toegelov H."/>
            <person name="Fuchs J."/>
            <person name="Mata-Sucre Y."/>
            <person name="Dias Y."/>
            <person name="Vanzela A.L.L."/>
            <person name="Huettel B."/>
            <person name="Almeida C.C.S."/>
            <person name="Simkova H."/>
            <person name="Souza G."/>
            <person name="Pedrosa-Harand A."/>
            <person name="Macas J."/>
            <person name="Mayer K.F.X."/>
            <person name="Houben A."/>
            <person name="Marques A."/>
        </authorList>
    </citation>
    <scope>NUCLEOTIDE SEQUENCE</scope>
    <source>
        <strain evidence="10">RhyBre1mFocal</strain>
    </source>
</reference>
<keyword evidence="4" id="KW-0547">Nucleotide-binding</keyword>
<evidence type="ECO:0000256" key="1">
    <source>
        <dbReference type="ARBA" id="ARBA00008894"/>
    </source>
</evidence>
<evidence type="ECO:0000259" key="8">
    <source>
        <dbReference type="Pfam" id="PF23559"/>
    </source>
</evidence>
<dbReference type="InterPro" id="IPR027417">
    <property type="entry name" value="P-loop_NTPase"/>
</dbReference>
<dbReference type="OrthoDB" id="600370at2759"/>
<dbReference type="CDD" id="cd14798">
    <property type="entry name" value="RX-CC_like"/>
    <property type="match status" value="1"/>
</dbReference>
<evidence type="ECO:0000313" key="11">
    <source>
        <dbReference type="Proteomes" id="UP001151287"/>
    </source>
</evidence>
<dbReference type="Pfam" id="PF00931">
    <property type="entry name" value="NB-ARC"/>
    <property type="match status" value="1"/>
</dbReference>
<evidence type="ECO:0000256" key="5">
    <source>
        <dbReference type="ARBA" id="ARBA00022821"/>
    </source>
</evidence>
<dbReference type="Gene3D" id="1.20.5.4130">
    <property type="match status" value="1"/>
</dbReference>
<proteinExistence type="inferred from homology"/>
<evidence type="ECO:0000256" key="2">
    <source>
        <dbReference type="ARBA" id="ARBA00022614"/>
    </source>
</evidence>
<sequence>MTAAAVSYALGKLDIVLKMGLKLYNVSDEIRLLRLELRMIEGFLRDAYSKRNRNEGVKQWVNEVKDVAYKIEDVIDTFLVDVEGNRRASKFGRLVKKPLKHINLVDEINTIRKTLESIARVRTDLGITNTGADSEANDQVPFRPTRLSDIDDSEVVGLDSEKHQIINHLLDVNESRRTVLSIVGIGGLGKTTLAQKVYKSTELVGKFHCYIWLSISQKFNVNNLLREILYLVEPELRDKTHPIKDDELTIELQNSLTWKRYFIVLDDVWTIDLWERLKIALPDKMNASRVLITTRFVIVAKAADSGTEPFRLSYLNEDESLNLLFKKALPHINLERSTSELDGNSSHQNNKYMLNSLVKYLNPLFGWLRPLVRYLNPLFQWLRPIFYHLSIQKTHDPTYFVQDYLTNIIDVAKQLTRKCGGLPLALIVLGGILSMKECTYSAWESVNNTLDWHDVKTKQCVQVLELSYVDLPNNLKPCFLYFASFPEDYKISTKHVMRMWMAEGFVPKDGRGTMEDRAEIFLEELVQRCLVEVIKKSWNGNCKLCSMHDLIRDMAIHEASEENIFTVFSKAEDANQLVPEIVRRATLQYTTPKFGIRSTNIRSLLFFGQCISDYSGFILLRALTIEHVDLNGQIINKGWLKGLIHLRYLGVRYCKLSDDVFEHISFSSLKNLETLDFKETELLSESLLSLWEIPTLRHVITEEAICSKSKWDHLRNLQTLKWVRLENLPKLEYNINLRTVGIHIGKRYNYESVQQGWQTLKDLLEQTENLVSLSVKVKKGGCIPFSTGGTSELPCHEKIQCLGLWGEWARNVCVLSVEMLPTNLTKLTLFRSKLEHDPMPILEMLPSLRVLRLWSHSYCGRKLTCTKRGFPSLQILELKTLPNLRHWDIQRESMPRLCKLKITTCFELVEFPELQNVPTLQDLTLCNHTRMSEEDDYKIKHILSVRKEQ</sequence>
<keyword evidence="2" id="KW-0433">Leucine-rich repeat</keyword>
<feature type="domain" description="Disease resistance R13L4/SHOC-2-like LRR" evidence="9">
    <location>
        <begin position="601"/>
        <end position="932"/>
    </location>
</feature>